<keyword evidence="3" id="KW-0813">Transport</keyword>
<dbReference type="PROSITE" id="PS50983">
    <property type="entry name" value="FE_B12_PBP"/>
    <property type="match status" value="1"/>
</dbReference>
<dbReference type="EMBL" id="JAUSSU010000007">
    <property type="protein sequence ID" value="MDQ0114104.1"/>
    <property type="molecule type" value="Genomic_DNA"/>
</dbReference>
<keyword evidence="5" id="KW-0175">Coiled coil</keyword>
<dbReference type="SUPFAM" id="SSF53807">
    <property type="entry name" value="Helical backbone' metal receptor"/>
    <property type="match status" value="1"/>
</dbReference>
<reference evidence="7 8" key="1">
    <citation type="submission" date="2023-07" db="EMBL/GenBank/DDBJ databases">
        <title>Sorghum-associated microbial communities from plants grown in Nebraska, USA.</title>
        <authorList>
            <person name="Schachtman D."/>
        </authorList>
    </citation>
    <scope>NUCLEOTIDE SEQUENCE [LARGE SCALE GENOMIC DNA]</scope>
    <source>
        <strain evidence="7 8">CC482</strain>
    </source>
</reference>
<accession>A0ABT9U6N1</accession>
<comment type="similarity">
    <text evidence="2">Belongs to the bacterial solute-binding protein 8 family.</text>
</comment>
<dbReference type="Gene3D" id="3.40.50.1980">
    <property type="entry name" value="Nitrogenase molybdenum iron protein domain"/>
    <property type="match status" value="2"/>
</dbReference>
<dbReference type="PANTHER" id="PTHR30532">
    <property type="entry name" value="IRON III DICITRATE-BINDING PERIPLASMIC PROTEIN"/>
    <property type="match status" value="1"/>
</dbReference>
<name>A0ABT9U6N1_PAEHA</name>
<evidence type="ECO:0000256" key="1">
    <source>
        <dbReference type="ARBA" id="ARBA00004196"/>
    </source>
</evidence>
<evidence type="ECO:0000256" key="4">
    <source>
        <dbReference type="ARBA" id="ARBA00022729"/>
    </source>
</evidence>
<evidence type="ECO:0000256" key="3">
    <source>
        <dbReference type="ARBA" id="ARBA00022448"/>
    </source>
</evidence>
<protein>
    <submittedName>
        <fullName evidence="7">Iron complex transport system substrate-binding protein</fullName>
    </submittedName>
</protein>
<dbReference type="PANTHER" id="PTHR30532:SF1">
    <property type="entry name" value="IRON(3+)-HYDROXAMATE-BINDING PROTEIN FHUD"/>
    <property type="match status" value="1"/>
</dbReference>
<proteinExistence type="inferred from homology"/>
<sequence>MKKLIIWIGISILIIAGCSQKESTTSPVSENQVNDALFPITIEHAGGSTTIPERPERIVEVAYAADYFKALEVPLLGSTAIDWTGTGNMITAPYLDLQGVEAVPMVDYKPNLEQILALKPDLIVALVDQKDQYDKLNKIAPTILLDLNQSDWRTVFKIIAKSVGKLESADNILKKLDAQIQKAQQEVTMKDAVWVHGTFSSDKQIALGGPLSYADIVYKELNISPSSIVPKGWTDMVSKEAFIDADPETIFIYSPREPEKILETWKKDALFGNLKAVKNNRVILLEQSYWENPGPISIEKRLQDILNQ</sequence>
<dbReference type="InterPro" id="IPR051313">
    <property type="entry name" value="Bact_iron-sidero_bind"/>
</dbReference>
<evidence type="ECO:0000256" key="2">
    <source>
        <dbReference type="ARBA" id="ARBA00008814"/>
    </source>
</evidence>
<comment type="caution">
    <text evidence="7">The sequence shown here is derived from an EMBL/GenBank/DDBJ whole genome shotgun (WGS) entry which is preliminary data.</text>
</comment>
<gene>
    <name evidence="7" type="ORF">J2T15_003559</name>
</gene>
<organism evidence="7 8">
    <name type="scientific">Paenibacillus harenae</name>
    <dbReference type="NCBI Taxonomy" id="306543"/>
    <lineage>
        <taxon>Bacteria</taxon>
        <taxon>Bacillati</taxon>
        <taxon>Bacillota</taxon>
        <taxon>Bacilli</taxon>
        <taxon>Bacillales</taxon>
        <taxon>Paenibacillaceae</taxon>
        <taxon>Paenibacillus</taxon>
    </lineage>
</organism>
<dbReference type="InterPro" id="IPR002491">
    <property type="entry name" value="ABC_transptr_periplasmic_BD"/>
</dbReference>
<feature type="domain" description="Fe/B12 periplasmic-binding" evidence="6">
    <location>
        <begin position="56"/>
        <end position="308"/>
    </location>
</feature>
<dbReference type="Pfam" id="PF01497">
    <property type="entry name" value="Peripla_BP_2"/>
    <property type="match status" value="1"/>
</dbReference>
<evidence type="ECO:0000256" key="5">
    <source>
        <dbReference type="SAM" id="Coils"/>
    </source>
</evidence>
<comment type="subcellular location">
    <subcellularLocation>
        <location evidence="1">Cell envelope</location>
    </subcellularLocation>
</comment>
<dbReference type="PROSITE" id="PS51257">
    <property type="entry name" value="PROKAR_LIPOPROTEIN"/>
    <property type="match status" value="1"/>
</dbReference>
<evidence type="ECO:0000259" key="6">
    <source>
        <dbReference type="PROSITE" id="PS50983"/>
    </source>
</evidence>
<keyword evidence="4" id="KW-0732">Signal</keyword>
<evidence type="ECO:0000313" key="7">
    <source>
        <dbReference type="EMBL" id="MDQ0114104.1"/>
    </source>
</evidence>
<dbReference type="Proteomes" id="UP001229346">
    <property type="component" value="Unassembled WGS sequence"/>
</dbReference>
<feature type="coiled-coil region" evidence="5">
    <location>
        <begin position="166"/>
        <end position="193"/>
    </location>
</feature>
<dbReference type="RefSeq" id="WP_307205425.1">
    <property type="nucleotide sequence ID" value="NZ_JAUSSU010000007.1"/>
</dbReference>
<keyword evidence="8" id="KW-1185">Reference proteome</keyword>
<evidence type="ECO:0000313" key="8">
    <source>
        <dbReference type="Proteomes" id="UP001229346"/>
    </source>
</evidence>